<feature type="transmembrane region" description="Helical" evidence="16">
    <location>
        <begin position="128"/>
        <end position="149"/>
    </location>
</feature>
<dbReference type="InterPro" id="IPR050893">
    <property type="entry name" value="Sugar_PTS"/>
</dbReference>
<dbReference type="InterPro" id="IPR013014">
    <property type="entry name" value="PTS_EIIC_2"/>
</dbReference>
<comment type="function">
    <text evidence="2">The phosphoenolpyruvate-dependent sugar phosphotransferase system (sugar PTS), a major carbohydrate active transport system, catalyzes the phosphorylation of incoming sugar substrates concomitantly with their translocation across the cell membrane. The enzyme II CmtAB PTS system is involved in D-mannitol transport.</text>
</comment>
<dbReference type="Proteomes" id="UP000741863">
    <property type="component" value="Unassembled WGS sequence"/>
</dbReference>
<dbReference type="InterPro" id="IPR003352">
    <property type="entry name" value="PTS_EIIC"/>
</dbReference>
<feature type="transmembrane region" description="Helical" evidence="16">
    <location>
        <begin position="267"/>
        <end position="286"/>
    </location>
</feature>
<organism evidence="19 20">
    <name type="scientific">Geomicrobium sediminis</name>
    <dbReference type="NCBI Taxonomy" id="1347788"/>
    <lineage>
        <taxon>Bacteria</taxon>
        <taxon>Bacillati</taxon>
        <taxon>Bacillota</taxon>
        <taxon>Bacilli</taxon>
        <taxon>Bacillales</taxon>
        <taxon>Geomicrobium</taxon>
    </lineage>
</organism>
<evidence type="ECO:0000256" key="5">
    <source>
        <dbReference type="ARBA" id="ARBA00021825"/>
    </source>
</evidence>
<dbReference type="SUPFAM" id="SSF52794">
    <property type="entry name" value="PTS system IIB component-like"/>
    <property type="match status" value="2"/>
</dbReference>
<evidence type="ECO:0000256" key="2">
    <source>
        <dbReference type="ARBA" id="ARBA00002434"/>
    </source>
</evidence>
<feature type="transmembrane region" description="Helical" evidence="16">
    <location>
        <begin position="83"/>
        <end position="108"/>
    </location>
</feature>
<keyword evidence="12 16" id="KW-0812">Transmembrane</keyword>
<feature type="transmembrane region" description="Helical" evidence="16">
    <location>
        <begin position="156"/>
        <end position="180"/>
    </location>
</feature>
<keyword evidence="20" id="KW-1185">Reference proteome</keyword>
<sequence length="572" mass="60646">MSEKKSIRARIQRFGSHLSSMIMPNIGAFIAWGILTAIAVPTEIGMLEAFVDPMVFYLLPLLIAFAGGRMIHDFRGGVVGATAAMGVIVAADIPMFIGAMIMGPLGGYVIKKFDQVMDGKVRPGFEMLINNFSAGIIGALLAIIGSLAVGPVVQGFTVALGAGVDAMISIGALPLVSLFIEPAKILFLNNAINHGIISPLATSQVYEYGQSMLFMLEANPGPGIGILLAFMIFGKGAAKASSYGAGVIHFFGGIHEIYFPYVLMKPLLIVAVIAGGMSGVFMVQLFDVGLTSVPAPGSIIMILAFAASGSHLGAIISVLVAAAVTFAIAAPILKFDRKGEVENIEEAQAKVAAMKSGKNNEATQAEPEANQFSQVSTIIFACDAGMGSSAMGASIMKDRVKKAGIEGVDVSNTSISNIPEHADLVITHKDLTTRAKEQHPNAIHVSVDNFMNSPRYKEIIDKLQGNEYEVVQESDAVDDKEINKVIFACDAGMGSSAMGASILKDKFKKAGLTEIHVSNTSISNIPSDADLVITHKDLTTRAKEQQPNAEHISVDNFLNSPRYTELVERLKN</sequence>
<evidence type="ECO:0000256" key="9">
    <source>
        <dbReference type="ARBA" id="ARBA00022597"/>
    </source>
</evidence>
<evidence type="ECO:0000256" key="13">
    <source>
        <dbReference type="ARBA" id="ARBA00022989"/>
    </source>
</evidence>
<protein>
    <recommendedName>
        <fullName evidence="5">PTS system mannitol-specific EIICB component</fullName>
        <ecNumber evidence="4">2.7.1.197</ecNumber>
    </recommendedName>
    <alternativeName>
        <fullName evidence="15">EIICB-Mtl</fullName>
    </alternativeName>
</protein>
<evidence type="ECO:0000256" key="1">
    <source>
        <dbReference type="ARBA" id="ARBA00001655"/>
    </source>
</evidence>
<proteinExistence type="predicted"/>
<keyword evidence="9" id="KW-0762">Sugar transport</keyword>
<comment type="caution">
    <text evidence="19">The sequence shown here is derived from an EMBL/GenBank/DDBJ whole genome shotgun (WGS) entry which is preliminary data.</text>
</comment>
<comment type="catalytic activity">
    <reaction evidence="1">
        <text>D-mannitol(out) + N(pros)-phospho-L-histidyl-[protein] = D-mannitol 1-phosphate(in) + L-histidyl-[protein]</text>
        <dbReference type="Rhea" id="RHEA:33363"/>
        <dbReference type="Rhea" id="RHEA-COMP:9745"/>
        <dbReference type="Rhea" id="RHEA-COMP:9746"/>
        <dbReference type="ChEBI" id="CHEBI:16899"/>
        <dbReference type="ChEBI" id="CHEBI:29979"/>
        <dbReference type="ChEBI" id="CHEBI:61381"/>
        <dbReference type="ChEBI" id="CHEBI:64837"/>
        <dbReference type="EC" id="2.7.1.197"/>
    </reaction>
</comment>
<evidence type="ECO:0000256" key="16">
    <source>
        <dbReference type="SAM" id="Phobius"/>
    </source>
</evidence>
<dbReference type="PROSITE" id="PS51104">
    <property type="entry name" value="PTS_EIIC_TYPE_2"/>
    <property type="match status" value="1"/>
</dbReference>
<accession>A0ABS2PHA7</accession>
<evidence type="ECO:0000256" key="10">
    <source>
        <dbReference type="ARBA" id="ARBA00022679"/>
    </source>
</evidence>
<evidence type="ECO:0000256" key="14">
    <source>
        <dbReference type="ARBA" id="ARBA00023136"/>
    </source>
</evidence>
<dbReference type="InterPro" id="IPR013011">
    <property type="entry name" value="PTS_EIIB_2"/>
</dbReference>
<dbReference type="Pfam" id="PF02378">
    <property type="entry name" value="PTS_EIIC"/>
    <property type="match status" value="1"/>
</dbReference>
<keyword evidence="10" id="KW-0808">Transferase</keyword>
<dbReference type="PROSITE" id="PS51099">
    <property type="entry name" value="PTS_EIIB_TYPE_2"/>
    <property type="match status" value="2"/>
</dbReference>
<evidence type="ECO:0000256" key="6">
    <source>
        <dbReference type="ARBA" id="ARBA00022448"/>
    </source>
</evidence>
<evidence type="ECO:0000256" key="3">
    <source>
        <dbReference type="ARBA" id="ARBA00004651"/>
    </source>
</evidence>
<gene>
    <name evidence="19" type="ORF">JOD17_003835</name>
</gene>
<dbReference type="NCBIfam" id="NF011663">
    <property type="entry name" value="PRK15083.1"/>
    <property type="match status" value="1"/>
</dbReference>
<evidence type="ECO:0000256" key="8">
    <source>
        <dbReference type="ARBA" id="ARBA00022553"/>
    </source>
</evidence>
<dbReference type="Gene3D" id="3.40.50.2300">
    <property type="match status" value="2"/>
</dbReference>
<reference evidence="19 20" key="1">
    <citation type="submission" date="2021-01" db="EMBL/GenBank/DDBJ databases">
        <title>Genomic Encyclopedia of Type Strains, Phase IV (KMG-IV): sequencing the most valuable type-strain genomes for metagenomic binning, comparative biology and taxonomic classification.</title>
        <authorList>
            <person name="Goeker M."/>
        </authorList>
    </citation>
    <scope>NUCLEOTIDE SEQUENCE [LARGE SCALE GENOMIC DNA]</scope>
    <source>
        <strain evidence="19 20">DSM 25540</strain>
    </source>
</reference>
<dbReference type="InterPro" id="IPR036095">
    <property type="entry name" value="PTS_EIIB-like_sf"/>
</dbReference>
<keyword evidence="14 16" id="KW-0472">Membrane</keyword>
<feature type="transmembrane region" description="Helical" evidence="16">
    <location>
        <begin position="21"/>
        <end position="42"/>
    </location>
</feature>
<evidence type="ECO:0000256" key="12">
    <source>
        <dbReference type="ARBA" id="ARBA00022692"/>
    </source>
</evidence>
<dbReference type="InterPro" id="IPR003501">
    <property type="entry name" value="PTS_EIIB_2/3"/>
</dbReference>
<dbReference type="PANTHER" id="PTHR30181:SF2">
    <property type="entry name" value="PTS SYSTEM MANNITOL-SPECIFIC EIICBA COMPONENT"/>
    <property type="match status" value="1"/>
</dbReference>
<evidence type="ECO:0000259" key="18">
    <source>
        <dbReference type="PROSITE" id="PS51104"/>
    </source>
</evidence>
<keyword evidence="13 16" id="KW-1133">Transmembrane helix</keyword>
<dbReference type="InterPro" id="IPR004718">
    <property type="entry name" value="PTS_IIC_mtl"/>
</dbReference>
<comment type="subcellular location">
    <subcellularLocation>
        <location evidence="3">Cell membrane</location>
        <topology evidence="3">Multi-pass membrane protein</topology>
    </subcellularLocation>
</comment>
<evidence type="ECO:0000259" key="17">
    <source>
        <dbReference type="PROSITE" id="PS51099"/>
    </source>
</evidence>
<evidence type="ECO:0000256" key="11">
    <source>
        <dbReference type="ARBA" id="ARBA00022683"/>
    </source>
</evidence>
<keyword evidence="11" id="KW-0598">Phosphotransferase system</keyword>
<dbReference type="EMBL" id="JAFBEC010000016">
    <property type="protein sequence ID" value="MBM7634709.1"/>
    <property type="molecule type" value="Genomic_DNA"/>
</dbReference>
<evidence type="ECO:0000313" key="20">
    <source>
        <dbReference type="Proteomes" id="UP000741863"/>
    </source>
</evidence>
<keyword evidence="8" id="KW-0597">Phosphoprotein</keyword>
<dbReference type="RefSeq" id="WP_338028828.1">
    <property type="nucleotide sequence ID" value="NZ_JAFBEC010000016.1"/>
</dbReference>
<dbReference type="EC" id="2.7.1.197" evidence="4"/>
<feature type="domain" description="PTS EIIC type-2" evidence="18">
    <location>
        <begin position="14"/>
        <end position="342"/>
    </location>
</feature>
<dbReference type="InterPro" id="IPR029503">
    <property type="entry name" value="PTS_EIIB_mannitol"/>
</dbReference>
<name>A0ABS2PHA7_9BACL</name>
<dbReference type="NCBIfam" id="TIGR00851">
    <property type="entry name" value="mtlA"/>
    <property type="match status" value="1"/>
</dbReference>
<keyword evidence="7" id="KW-1003">Cell membrane</keyword>
<feature type="transmembrane region" description="Helical" evidence="16">
    <location>
        <begin position="212"/>
        <end position="233"/>
    </location>
</feature>
<feature type="domain" description="PTS EIIB type-2" evidence="17">
    <location>
        <begin position="483"/>
        <end position="572"/>
    </location>
</feature>
<evidence type="ECO:0000256" key="15">
    <source>
        <dbReference type="ARBA" id="ARBA00033349"/>
    </source>
</evidence>
<dbReference type="CDD" id="cd05567">
    <property type="entry name" value="PTS_IIB_mannitol"/>
    <property type="match status" value="2"/>
</dbReference>
<dbReference type="PANTHER" id="PTHR30181">
    <property type="entry name" value="MANNITOL PERMEASE IIC COMPONENT"/>
    <property type="match status" value="1"/>
</dbReference>
<dbReference type="Pfam" id="PF02302">
    <property type="entry name" value="PTS_IIB"/>
    <property type="match status" value="2"/>
</dbReference>
<feature type="transmembrane region" description="Helical" evidence="16">
    <location>
        <begin position="54"/>
        <end position="71"/>
    </location>
</feature>
<evidence type="ECO:0000256" key="4">
    <source>
        <dbReference type="ARBA" id="ARBA00011909"/>
    </source>
</evidence>
<keyword evidence="6" id="KW-0813">Transport</keyword>
<evidence type="ECO:0000313" key="19">
    <source>
        <dbReference type="EMBL" id="MBM7634709.1"/>
    </source>
</evidence>
<feature type="domain" description="PTS EIIB type-2" evidence="17">
    <location>
        <begin position="376"/>
        <end position="471"/>
    </location>
</feature>
<feature type="transmembrane region" description="Helical" evidence="16">
    <location>
        <begin position="298"/>
        <end position="328"/>
    </location>
</feature>
<evidence type="ECO:0000256" key="7">
    <source>
        <dbReference type="ARBA" id="ARBA00022475"/>
    </source>
</evidence>